<feature type="transmembrane region" description="Helical" evidence="1">
    <location>
        <begin position="60"/>
        <end position="82"/>
    </location>
</feature>
<keyword evidence="1" id="KW-0812">Transmembrane</keyword>
<keyword evidence="1" id="KW-0472">Membrane</keyword>
<name>A0A9W5W8P1_9BACL</name>
<gene>
    <name evidence="2" type="ORF">BG53_08520</name>
</gene>
<evidence type="ECO:0008006" key="4">
    <source>
        <dbReference type="Google" id="ProtNLM"/>
    </source>
</evidence>
<feature type="transmembrane region" description="Helical" evidence="1">
    <location>
        <begin position="6"/>
        <end position="23"/>
    </location>
</feature>
<dbReference type="RefSeq" id="WP_036586017.1">
    <property type="nucleotide sequence ID" value="NZ_KK082257.1"/>
</dbReference>
<keyword evidence="3" id="KW-1185">Reference proteome</keyword>
<reference evidence="2 3" key="1">
    <citation type="submission" date="2014-02" db="EMBL/GenBank/DDBJ databases">
        <title>Genome sequence of Paenibacillus darwinianus reveals adaptive mechanisms for survival in Antarctic soils.</title>
        <authorList>
            <person name="Dsouza M."/>
            <person name="Taylor M.W."/>
            <person name="Turner S.J."/>
            <person name="Aislabie J."/>
        </authorList>
    </citation>
    <scope>NUCLEOTIDE SEQUENCE [LARGE SCALE GENOMIC DNA]</scope>
    <source>
        <strain evidence="2 3">CE1</strain>
    </source>
</reference>
<evidence type="ECO:0000256" key="1">
    <source>
        <dbReference type="SAM" id="Phobius"/>
    </source>
</evidence>
<accession>A0A9W5W8P1</accession>
<evidence type="ECO:0000313" key="2">
    <source>
        <dbReference type="EMBL" id="EXX91820.1"/>
    </source>
</evidence>
<feature type="transmembrane region" description="Helical" evidence="1">
    <location>
        <begin position="32"/>
        <end position="54"/>
    </location>
</feature>
<evidence type="ECO:0000313" key="3">
    <source>
        <dbReference type="Proteomes" id="UP000053750"/>
    </source>
</evidence>
<dbReference type="EMBL" id="JFHU01000023">
    <property type="protein sequence ID" value="EXX91820.1"/>
    <property type="molecule type" value="Genomic_DNA"/>
</dbReference>
<proteinExistence type="predicted"/>
<keyword evidence="1" id="KW-1133">Transmembrane helix</keyword>
<dbReference type="AlphaFoldDB" id="A0A9W5W8P1"/>
<comment type="caution">
    <text evidence="2">The sequence shown here is derived from an EMBL/GenBank/DDBJ whole genome shotgun (WGS) entry which is preliminary data.</text>
</comment>
<dbReference type="Proteomes" id="UP000053750">
    <property type="component" value="Unassembled WGS sequence"/>
</dbReference>
<organism evidence="2 3">
    <name type="scientific">Paenibacillus darwinianus</name>
    <dbReference type="NCBI Taxonomy" id="1380763"/>
    <lineage>
        <taxon>Bacteria</taxon>
        <taxon>Bacillati</taxon>
        <taxon>Bacillota</taxon>
        <taxon>Bacilli</taxon>
        <taxon>Bacillales</taxon>
        <taxon>Paenibacillaceae</taxon>
        <taxon>Paenibacillus</taxon>
    </lineage>
</organism>
<protein>
    <recommendedName>
        <fullName evidence="4">YesK-like protein</fullName>
    </recommendedName>
</protein>
<sequence length="85" mass="9488">MISFLILIPAALLVSMIVCWILFKRFKQSQGLLFVLLGIQFTILGLSVLVLWKLTAQDSVWLMNFAIFLSVLGTVLSIAAAFKQN</sequence>